<comment type="subcellular location">
    <subcellularLocation>
        <location evidence="1 6">Cytoplasmic vesicle membrane</location>
        <topology evidence="1 6">Peripheral membrane protein</topology>
        <orientation evidence="1 6">Cytoplasmic side</orientation>
    </subcellularLocation>
    <subcellularLocation>
        <location evidence="6">Membrane</location>
        <location evidence="6">Coated pit</location>
        <topology evidence="6">Peripheral membrane protein</topology>
        <orientation evidence="6">Cytoplasmic side</orientation>
    </subcellularLocation>
    <text evidence="6">Cytoplasmic face of coated pits and vesicles.</text>
</comment>
<dbReference type="EMBL" id="ASPP01020817">
    <property type="protein sequence ID" value="ETO13115.1"/>
    <property type="molecule type" value="Genomic_DNA"/>
</dbReference>
<dbReference type="Proteomes" id="UP000023152">
    <property type="component" value="Unassembled WGS sequence"/>
</dbReference>
<evidence type="ECO:0000256" key="2">
    <source>
        <dbReference type="ARBA" id="ARBA00005263"/>
    </source>
</evidence>
<feature type="region of interest" description="Disordered" evidence="7">
    <location>
        <begin position="86"/>
        <end position="113"/>
    </location>
</feature>
<evidence type="ECO:0000313" key="8">
    <source>
        <dbReference type="EMBL" id="ETO13115.1"/>
    </source>
</evidence>
<proteinExistence type="inferred from homology"/>
<keyword evidence="9" id="KW-1185">Reference proteome</keyword>
<comment type="similarity">
    <text evidence="2 6">Belongs to the clathrin light chain family.</text>
</comment>
<evidence type="ECO:0000313" key="9">
    <source>
        <dbReference type="Proteomes" id="UP000023152"/>
    </source>
</evidence>
<dbReference type="GO" id="GO:0005198">
    <property type="term" value="F:structural molecule activity"/>
    <property type="evidence" value="ECO:0007669"/>
    <property type="project" value="InterPro"/>
</dbReference>
<dbReference type="GO" id="GO:0016192">
    <property type="term" value="P:vesicle-mediated transport"/>
    <property type="evidence" value="ECO:0007669"/>
    <property type="project" value="InterPro"/>
</dbReference>
<comment type="function">
    <text evidence="6">Clathrin is the major protein of the polyhedral coat of coated pits and vesicles.</text>
</comment>
<accession>X6MJ65</accession>
<evidence type="ECO:0000256" key="6">
    <source>
        <dbReference type="RuleBase" id="RU363137"/>
    </source>
</evidence>
<dbReference type="AlphaFoldDB" id="X6MJ65"/>
<evidence type="ECO:0000256" key="4">
    <source>
        <dbReference type="ARBA" id="ARBA00023176"/>
    </source>
</evidence>
<dbReference type="Pfam" id="PF01086">
    <property type="entry name" value="Clathrin_lg_ch"/>
    <property type="match status" value="1"/>
</dbReference>
<keyword evidence="3 6" id="KW-0472">Membrane</keyword>
<evidence type="ECO:0000256" key="3">
    <source>
        <dbReference type="ARBA" id="ARBA00023136"/>
    </source>
</evidence>
<comment type="caution">
    <text evidence="8">The sequence shown here is derived from an EMBL/GenBank/DDBJ whole genome shotgun (WGS) entry which is preliminary data.</text>
</comment>
<dbReference type="OrthoDB" id="5512at2759"/>
<organism evidence="8 9">
    <name type="scientific">Reticulomyxa filosa</name>
    <dbReference type="NCBI Taxonomy" id="46433"/>
    <lineage>
        <taxon>Eukaryota</taxon>
        <taxon>Sar</taxon>
        <taxon>Rhizaria</taxon>
        <taxon>Retaria</taxon>
        <taxon>Foraminifera</taxon>
        <taxon>Monothalamids</taxon>
        <taxon>Reticulomyxidae</taxon>
        <taxon>Reticulomyxa</taxon>
    </lineage>
</organism>
<protein>
    <recommendedName>
        <fullName evidence="6">Clathrin light chain</fullName>
    </recommendedName>
</protein>
<gene>
    <name evidence="8" type="ORF">RFI_24261</name>
</gene>
<name>X6MJ65_RETFI</name>
<keyword evidence="5 6" id="KW-0968">Cytoplasmic vesicle</keyword>
<sequence length="113" mass="13341">MKRNKIWNRKSYKSKRKKTYKDVTMIAKNESMKQKNKTSNLLQIGGCNNLTKILYRLKETQLREDLKAVFEHGTVWEQVAKMVNLQEPTDKTGPSGDQERTRKLLTQLKNDKR</sequence>
<dbReference type="GO" id="GO:0030130">
    <property type="term" value="C:clathrin coat of trans-Golgi network vesicle"/>
    <property type="evidence" value="ECO:0007669"/>
    <property type="project" value="InterPro"/>
</dbReference>
<evidence type="ECO:0000256" key="1">
    <source>
        <dbReference type="ARBA" id="ARBA00004180"/>
    </source>
</evidence>
<dbReference type="GO" id="GO:0006886">
    <property type="term" value="P:intracellular protein transport"/>
    <property type="evidence" value="ECO:0007669"/>
    <property type="project" value="InterPro"/>
</dbReference>
<evidence type="ECO:0000256" key="7">
    <source>
        <dbReference type="SAM" id="MobiDB-lite"/>
    </source>
</evidence>
<reference evidence="8 9" key="1">
    <citation type="journal article" date="2013" name="Curr. Biol.">
        <title>The Genome of the Foraminiferan Reticulomyxa filosa.</title>
        <authorList>
            <person name="Glockner G."/>
            <person name="Hulsmann N."/>
            <person name="Schleicher M."/>
            <person name="Noegel A.A."/>
            <person name="Eichinger L."/>
            <person name="Gallinger C."/>
            <person name="Pawlowski J."/>
            <person name="Sierra R."/>
            <person name="Euteneuer U."/>
            <person name="Pillet L."/>
            <person name="Moustafa A."/>
            <person name="Platzer M."/>
            <person name="Groth M."/>
            <person name="Szafranski K."/>
            <person name="Schliwa M."/>
        </authorList>
    </citation>
    <scope>NUCLEOTIDE SEQUENCE [LARGE SCALE GENOMIC DNA]</scope>
</reference>
<evidence type="ECO:0000256" key="5">
    <source>
        <dbReference type="ARBA" id="ARBA00023329"/>
    </source>
</evidence>
<keyword evidence="4 6" id="KW-0168">Coated pit</keyword>
<dbReference type="InterPro" id="IPR000996">
    <property type="entry name" value="Clathrin_L-chain"/>
</dbReference>
<dbReference type="GO" id="GO:0030132">
    <property type="term" value="C:clathrin coat of coated pit"/>
    <property type="evidence" value="ECO:0007669"/>
    <property type="project" value="InterPro"/>
</dbReference>